<proteinExistence type="predicted"/>
<sequence>MIKLKKLNSSYLNNVYFLLLSDPDKLGGVTISFFLRHDYLSIWRVTITIEYKRNIK</sequence>
<dbReference type="EMBL" id="HACA01031969">
    <property type="protein sequence ID" value="CDW49330.1"/>
    <property type="molecule type" value="Transcribed_RNA"/>
</dbReference>
<dbReference type="AlphaFoldDB" id="A0A0K2VG28"/>
<evidence type="ECO:0000313" key="1">
    <source>
        <dbReference type="EMBL" id="CDW49330.1"/>
    </source>
</evidence>
<name>A0A0K2VG28_LEPSM</name>
<reference evidence="1" key="1">
    <citation type="submission" date="2014-05" db="EMBL/GenBank/DDBJ databases">
        <authorList>
            <person name="Chronopoulou M."/>
        </authorList>
    </citation>
    <scope>NUCLEOTIDE SEQUENCE</scope>
    <source>
        <tissue evidence="1">Whole organism</tissue>
    </source>
</reference>
<organism evidence="1">
    <name type="scientific">Lepeophtheirus salmonis</name>
    <name type="common">Salmon louse</name>
    <name type="synonym">Caligus salmonis</name>
    <dbReference type="NCBI Taxonomy" id="72036"/>
    <lineage>
        <taxon>Eukaryota</taxon>
        <taxon>Metazoa</taxon>
        <taxon>Ecdysozoa</taxon>
        <taxon>Arthropoda</taxon>
        <taxon>Crustacea</taxon>
        <taxon>Multicrustacea</taxon>
        <taxon>Hexanauplia</taxon>
        <taxon>Copepoda</taxon>
        <taxon>Siphonostomatoida</taxon>
        <taxon>Caligidae</taxon>
        <taxon>Lepeophtheirus</taxon>
    </lineage>
</organism>
<accession>A0A0K2VG28</accession>
<protein>
    <submittedName>
        <fullName evidence="1">Uncharacterized protein</fullName>
    </submittedName>
</protein>